<keyword evidence="7 11" id="KW-0648">Protein biosynthesis</keyword>
<dbReference type="Gene3D" id="3.30.930.10">
    <property type="entry name" value="Bira Bifunctional Protein, Domain 2"/>
    <property type="match status" value="1"/>
</dbReference>
<evidence type="ECO:0000256" key="5">
    <source>
        <dbReference type="ARBA" id="ARBA00022840"/>
    </source>
</evidence>
<organism evidence="13 14">
    <name type="scientific">Bariatricus massiliensis</name>
    <dbReference type="NCBI Taxonomy" id="1745713"/>
    <lineage>
        <taxon>Bacteria</taxon>
        <taxon>Bacillati</taxon>
        <taxon>Bacillota</taxon>
        <taxon>Clostridia</taxon>
        <taxon>Lachnospirales</taxon>
        <taxon>Lachnospiraceae</taxon>
        <taxon>Bariatricus</taxon>
    </lineage>
</organism>
<keyword evidence="11" id="KW-0963">Cytoplasm</keyword>
<keyword evidence="8 11" id="KW-0030">Aminoacyl-tRNA synthetase</keyword>
<keyword evidence="6 11" id="KW-0694">RNA-binding</keyword>
<evidence type="ECO:0000256" key="6">
    <source>
        <dbReference type="ARBA" id="ARBA00022884"/>
    </source>
</evidence>
<comment type="cofactor">
    <cofactor evidence="11">
        <name>Zn(2+)</name>
        <dbReference type="ChEBI" id="CHEBI:29105"/>
    </cofactor>
    <text evidence="11">Binds 1 zinc ion per subunit.</text>
</comment>
<dbReference type="InterPro" id="IPR018163">
    <property type="entry name" value="Thr/Ala-tRNA-synth_IIc_edit"/>
</dbReference>
<proteinExistence type="inferred from homology"/>
<dbReference type="HAMAP" id="MF_00036_B">
    <property type="entry name" value="Ala_tRNA_synth_B"/>
    <property type="match status" value="1"/>
</dbReference>
<dbReference type="Gene3D" id="3.30.980.10">
    <property type="entry name" value="Threonyl-trna Synthetase, Chain A, domain 2"/>
    <property type="match status" value="1"/>
</dbReference>
<dbReference type="Gene3D" id="3.30.54.20">
    <property type="match status" value="1"/>
</dbReference>
<feature type="binding site" evidence="11">
    <location>
        <position position="672"/>
    </location>
    <ligand>
        <name>Zn(2+)</name>
        <dbReference type="ChEBI" id="CHEBI:29105"/>
    </ligand>
</feature>
<keyword evidence="11" id="KW-0862">Zinc</keyword>
<dbReference type="Gene3D" id="2.40.30.130">
    <property type="match status" value="1"/>
</dbReference>
<comment type="caution">
    <text evidence="13">The sequence shown here is derived from an EMBL/GenBank/DDBJ whole genome shotgun (WGS) entry which is preliminary data.</text>
</comment>
<feature type="binding site" evidence="11">
    <location>
        <position position="566"/>
    </location>
    <ligand>
        <name>Zn(2+)</name>
        <dbReference type="ChEBI" id="CHEBI:29105"/>
    </ligand>
</feature>
<dbReference type="InterPro" id="IPR012947">
    <property type="entry name" value="tRNA_SAD"/>
</dbReference>
<feature type="binding site" evidence="11">
    <location>
        <position position="668"/>
    </location>
    <ligand>
        <name>Zn(2+)</name>
        <dbReference type="ChEBI" id="CHEBI:29105"/>
    </ligand>
</feature>
<name>A0ABS8DD43_9FIRM</name>
<evidence type="ECO:0000256" key="7">
    <source>
        <dbReference type="ARBA" id="ARBA00022917"/>
    </source>
</evidence>
<dbReference type="SUPFAM" id="SSF55186">
    <property type="entry name" value="ThrRS/AlaRS common domain"/>
    <property type="match status" value="1"/>
</dbReference>
<evidence type="ECO:0000313" key="13">
    <source>
        <dbReference type="EMBL" id="MCB7386305.1"/>
    </source>
</evidence>
<dbReference type="SUPFAM" id="SSF55681">
    <property type="entry name" value="Class II aaRS and biotin synthetases"/>
    <property type="match status" value="1"/>
</dbReference>
<dbReference type="Proteomes" id="UP001299546">
    <property type="component" value="Unassembled WGS sequence"/>
</dbReference>
<dbReference type="InterPro" id="IPR018165">
    <property type="entry name" value="Ala-tRNA-synth_IIc_core"/>
</dbReference>
<keyword evidence="5 11" id="KW-0067">ATP-binding</keyword>
<dbReference type="PRINTS" id="PR00980">
    <property type="entry name" value="TRNASYNTHALA"/>
</dbReference>
<dbReference type="RefSeq" id="WP_066732627.1">
    <property type="nucleotide sequence ID" value="NZ_JAJCIQ010000001.1"/>
</dbReference>
<dbReference type="PROSITE" id="PS50860">
    <property type="entry name" value="AA_TRNA_LIGASE_II_ALA"/>
    <property type="match status" value="1"/>
</dbReference>
<evidence type="ECO:0000256" key="1">
    <source>
        <dbReference type="ARBA" id="ARBA00008226"/>
    </source>
</evidence>
<keyword evidence="2 11" id="KW-0820">tRNA-binding</keyword>
<evidence type="ECO:0000259" key="12">
    <source>
        <dbReference type="PROSITE" id="PS50860"/>
    </source>
</evidence>
<dbReference type="InterPro" id="IPR009000">
    <property type="entry name" value="Transl_B-barrel_sf"/>
</dbReference>
<dbReference type="NCBIfam" id="TIGR00344">
    <property type="entry name" value="alaS"/>
    <property type="match status" value="1"/>
</dbReference>
<dbReference type="SUPFAM" id="SSF50447">
    <property type="entry name" value="Translation proteins"/>
    <property type="match status" value="1"/>
</dbReference>
<evidence type="ECO:0000256" key="9">
    <source>
        <dbReference type="ARBA" id="ARBA00024779"/>
    </source>
</evidence>
<gene>
    <name evidence="11 13" type="primary">alaS</name>
    <name evidence="13" type="ORF">LIZ65_03305</name>
</gene>
<dbReference type="SMART" id="SM00863">
    <property type="entry name" value="tRNA_SAD"/>
    <property type="match status" value="1"/>
</dbReference>
<keyword evidence="4 11" id="KW-0547">Nucleotide-binding</keyword>
<dbReference type="Pfam" id="PF02272">
    <property type="entry name" value="DHHA1"/>
    <property type="match status" value="1"/>
</dbReference>
<feature type="domain" description="Alanyl-transfer RNA synthetases family profile" evidence="12">
    <location>
        <begin position="4"/>
        <end position="711"/>
    </location>
</feature>
<comment type="catalytic activity">
    <reaction evidence="10 11">
        <text>tRNA(Ala) + L-alanine + ATP = L-alanyl-tRNA(Ala) + AMP + diphosphate</text>
        <dbReference type="Rhea" id="RHEA:12540"/>
        <dbReference type="Rhea" id="RHEA-COMP:9657"/>
        <dbReference type="Rhea" id="RHEA-COMP:9923"/>
        <dbReference type="ChEBI" id="CHEBI:30616"/>
        <dbReference type="ChEBI" id="CHEBI:33019"/>
        <dbReference type="ChEBI" id="CHEBI:57972"/>
        <dbReference type="ChEBI" id="CHEBI:78442"/>
        <dbReference type="ChEBI" id="CHEBI:78497"/>
        <dbReference type="ChEBI" id="CHEBI:456215"/>
        <dbReference type="EC" id="6.1.1.7"/>
    </reaction>
</comment>
<accession>A0ABS8DD43</accession>
<dbReference type="InterPro" id="IPR003156">
    <property type="entry name" value="DHHA1_dom"/>
</dbReference>
<dbReference type="InterPro" id="IPR023033">
    <property type="entry name" value="Ala_tRNA_ligase_euk/bac"/>
</dbReference>
<dbReference type="InterPro" id="IPR050058">
    <property type="entry name" value="Ala-tRNA_ligase"/>
</dbReference>
<dbReference type="Pfam" id="PF01411">
    <property type="entry name" value="tRNA-synt_2c"/>
    <property type="match status" value="1"/>
</dbReference>
<dbReference type="PANTHER" id="PTHR11777:SF9">
    <property type="entry name" value="ALANINE--TRNA LIGASE, CYTOPLASMIC"/>
    <property type="match status" value="1"/>
</dbReference>
<dbReference type="CDD" id="cd00673">
    <property type="entry name" value="AlaRS_core"/>
    <property type="match status" value="1"/>
</dbReference>
<dbReference type="InterPro" id="IPR018164">
    <property type="entry name" value="Ala-tRNA-synth_IIc_N"/>
</dbReference>
<comment type="function">
    <text evidence="9 11">Catalyzes the attachment of alanine to tRNA(Ala) in a two-step reaction: alanine is first activated by ATP to form Ala-AMP and then transferred to the acceptor end of tRNA(Ala). Also edits incorrectly charged Ser-tRNA(Ala) and Gly-tRNA(Ala) via its editing domain.</text>
</comment>
<dbReference type="EMBL" id="JAJCIS010000001">
    <property type="protein sequence ID" value="MCB7386305.1"/>
    <property type="molecule type" value="Genomic_DNA"/>
</dbReference>
<dbReference type="InterPro" id="IPR045864">
    <property type="entry name" value="aa-tRNA-synth_II/BPL/LPL"/>
</dbReference>
<reference evidence="13 14" key="1">
    <citation type="submission" date="2021-10" db="EMBL/GenBank/DDBJ databases">
        <title>Collection of gut derived symbiotic bacterial strains cultured from healthy donors.</title>
        <authorList>
            <person name="Lin H."/>
            <person name="Littmann E."/>
            <person name="Kohout C."/>
            <person name="Pamer E.G."/>
        </authorList>
    </citation>
    <scope>NUCLEOTIDE SEQUENCE [LARGE SCALE GENOMIC DNA]</scope>
    <source>
        <strain evidence="13 14">DFI.1.165</strain>
    </source>
</reference>
<dbReference type="EC" id="6.1.1.7" evidence="11"/>
<comment type="domain">
    <text evidence="11">Consists of three domains; the N-terminal catalytic domain, the editing domain and the C-terminal C-Ala domain. The editing domain removes incorrectly charged amino acids, while the C-Ala domain, along with tRNA(Ala), serves as a bridge to cooperatively bring together the editing and aminoacylation centers thus stimulating deacylation of misacylated tRNAs.</text>
</comment>
<evidence type="ECO:0000313" key="14">
    <source>
        <dbReference type="Proteomes" id="UP001299546"/>
    </source>
</evidence>
<evidence type="ECO:0000256" key="3">
    <source>
        <dbReference type="ARBA" id="ARBA00022598"/>
    </source>
</evidence>
<evidence type="ECO:0000256" key="4">
    <source>
        <dbReference type="ARBA" id="ARBA00022741"/>
    </source>
</evidence>
<keyword evidence="14" id="KW-1185">Reference proteome</keyword>
<dbReference type="InterPro" id="IPR002318">
    <property type="entry name" value="Ala-tRNA-lgiase_IIc"/>
</dbReference>
<sequence length="879" mass="97265">MKTYGVNELRRMFLEFFESKDHLIMKSFSLVPHNDNSLLLINSGMAPLKPYFTGQEIPPKKRVTTCQKCIRTGDIENVGKTDRHGTFFEMLGNFSFGDYFKRESLKWSWEFLTEVVGLDPDRLYPSVYLEDDEAFDIWNKEIGIPKERIFHFGKEDNFWEHGSGPCGPCSEIYYDRGEKYGCGKPDCTVGCECDRYMEIWNNVFTQFENDGHNNYTELEQKNIDTGMGIERLACIVQDVDSMFDIDTIKVLREHVCRITGTNYGESSSADVSIRVITDHIRSVCFMISDGIMPSNEGRGYVLRRLLRRACRHGRLLGVERKFLTELAETVIEGSKDGYPELEEKKDFIFNIISKEEDQFNNTIDQGLGILKDLKAEMVKTGAKTLSGEEAFKLYDTYGFPLDLTKEILEEEGMDVDEAGFKAAMEVQREQARKARKVTNYMGADVTVYESIDPSVTSEFVGYDNLEAVSKITVLTSEDELVDALSDGQKGTIFTEQTPFYATSGGQEADCGVITCPEGEFVVEDVVKLLGGKIGHIGYMAKGMMKTGDTVSLQVNEEQRRLSARNHSATHLLHKALRTVLGTHVEQAGSSVNADRLRFDFSHFSAMTKEELKEVEDLVNESISQAYPVIVKNMPIEEAKKTGAQALFGEKYGDIVRVVNMGDYSIEFCGGTHVANTCEIGAFKILSESGVAAGVRRIEALTSKGLIRYFNNLEAKLHEAAALLKAVPDTLTEKISHLQAENKELHSELESLKSKQAKEAMGDAGNQVEEVKGVKLLAASLQGVDMNGLRSLGDQMKEKIGEGVVVLASENEGKVNLMATATEEAMKKGAHAGNLIKAIASCVGGGGGGRPNMAQAGGKNPAGIAEALGKVKEVLEGQIQ</sequence>
<dbReference type="InterPro" id="IPR018162">
    <property type="entry name" value="Ala-tRNA-ligase_IIc_anticod-bd"/>
</dbReference>
<comment type="subcellular location">
    <subcellularLocation>
        <location evidence="11">Cytoplasm</location>
    </subcellularLocation>
</comment>
<keyword evidence="3 11" id="KW-0436">Ligase</keyword>
<protein>
    <recommendedName>
        <fullName evidence="11">Alanine--tRNA ligase</fullName>
        <ecNumber evidence="11">6.1.1.7</ecNumber>
    </recommendedName>
    <alternativeName>
        <fullName evidence="11">Alanyl-tRNA synthetase</fullName>
        <shortName evidence="11">AlaRS</shortName>
    </alternativeName>
</protein>
<dbReference type="GO" id="GO:0004813">
    <property type="term" value="F:alanine-tRNA ligase activity"/>
    <property type="evidence" value="ECO:0007669"/>
    <property type="project" value="UniProtKB-EC"/>
</dbReference>
<comment type="similarity">
    <text evidence="1 11">Belongs to the class-II aminoacyl-tRNA synthetase family.</text>
</comment>
<dbReference type="PANTHER" id="PTHR11777">
    <property type="entry name" value="ALANYL-TRNA SYNTHETASE"/>
    <property type="match status" value="1"/>
</dbReference>
<dbReference type="Pfam" id="PF07973">
    <property type="entry name" value="tRNA_SAD"/>
    <property type="match status" value="1"/>
</dbReference>
<evidence type="ECO:0000256" key="11">
    <source>
        <dbReference type="HAMAP-Rule" id="MF_00036"/>
    </source>
</evidence>
<evidence type="ECO:0000256" key="2">
    <source>
        <dbReference type="ARBA" id="ARBA00022555"/>
    </source>
</evidence>
<evidence type="ECO:0000256" key="8">
    <source>
        <dbReference type="ARBA" id="ARBA00023146"/>
    </source>
</evidence>
<keyword evidence="11" id="KW-0479">Metal-binding</keyword>
<dbReference type="Gene3D" id="6.10.250.550">
    <property type="match status" value="1"/>
</dbReference>
<feature type="binding site" evidence="11">
    <location>
        <position position="570"/>
    </location>
    <ligand>
        <name>Zn(2+)</name>
        <dbReference type="ChEBI" id="CHEBI:29105"/>
    </ligand>
</feature>
<evidence type="ECO:0000256" key="10">
    <source>
        <dbReference type="ARBA" id="ARBA00048300"/>
    </source>
</evidence>
<dbReference type="Gene3D" id="3.10.310.40">
    <property type="match status" value="1"/>
</dbReference>
<dbReference type="SUPFAM" id="SSF101353">
    <property type="entry name" value="Putative anticodon-binding domain of alanyl-tRNA synthetase (AlaRS)"/>
    <property type="match status" value="1"/>
</dbReference>